<dbReference type="EMBL" id="JABDTM020023559">
    <property type="protein sequence ID" value="KAH0815098.1"/>
    <property type="molecule type" value="Genomic_DNA"/>
</dbReference>
<evidence type="ECO:0000313" key="2">
    <source>
        <dbReference type="EMBL" id="KAH0815098.1"/>
    </source>
</evidence>
<organism evidence="2 3">
    <name type="scientific">Tenebrio molitor</name>
    <name type="common">Yellow mealworm beetle</name>
    <dbReference type="NCBI Taxonomy" id="7067"/>
    <lineage>
        <taxon>Eukaryota</taxon>
        <taxon>Metazoa</taxon>
        <taxon>Ecdysozoa</taxon>
        <taxon>Arthropoda</taxon>
        <taxon>Hexapoda</taxon>
        <taxon>Insecta</taxon>
        <taxon>Pterygota</taxon>
        <taxon>Neoptera</taxon>
        <taxon>Endopterygota</taxon>
        <taxon>Coleoptera</taxon>
        <taxon>Polyphaga</taxon>
        <taxon>Cucujiformia</taxon>
        <taxon>Tenebrionidae</taxon>
        <taxon>Tenebrio</taxon>
    </lineage>
</organism>
<feature type="compositionally biased region" description="Polar residues" evidence="1">
    <location>
        <begin position="46"/>
        <end position="66"/>
    </location>
</feature>
<evidence type="ECO:0000313" key="3">
    <source>
        <dbReference type="Proteomes" id="UP000719412"/>
    </source>
</evidence>
<sequence>MGATFNNFCKIGRPAGLSFPGLYFSLNQHSIETQFSQHPRLPQLPPQFSSRTTSWRHPSVKPNQGGSEPRLRRSSVGGYHTHSDELLLSTFGPTEPRDVIQARTWSDQFSQYRTLRGAETGQAAPVISGPNKCCAVF</sequence>
<gene>
    <name evidence="2" type="ORF">GEV33_007693</name>
</gene>
<accession>A0A8J6HIQ5</accession>
<proteinExistence type="predicted"/>
<feature type="region of interest" description="Disordered" evidence="1">
    <location>
        <begin position="38"/>
        <end position="78"/>
    </location>
</feature>
<reference evidence="2" key="2">
    <citation type="submission" date="2021-08" db="EMBL/GenBank/DDBJ databases">
        <authorList>
            <person name="Eriksson T."/>
        </authorList>
    </citation>
    <scope>NUCLEOTIDE SEQUENCE</scope>
    <source>
        <strain evidence="2">Stoneville</strain>
        <tissue evidence="2">Whole head</tissue>
    </source>
</reference>
<comment type="caution">
    <text evidence="2">The sequence shown here is derived from an EMBL/GenBank/DDBJ whole genome shotgun (WGS) entry which is preliminary data.</text>
</comment>
<reference evidence="2" key="1">
    <citation type="journal article" date="2020" name="J Insects Food Feed">
        <title>The yellow mealworm (Tenebrio molitor) genome: a resource for the emerging insects as food and feed industry.</title>
        <authorList>
            <person name="Eriksson T."/>
            <person name="Andere A."/>
            <person name="Kelstrup H."/>
            <person name="Emery V."/>
            <person name="Picard C."/>
        </authorList>
    </citation>
    <scope>NUCLEOTIDE SEQUENCE</scope>
    <source>
        <strain evidence="2">Stoneville</strain>
        <tissue evidence="2">Whole head</tissue>
    </source>
</reference>
<dbReference type="Proteomes" id="UP000719412">
    <property type="component" value="Unassembled WGS sequence"/>
</dbReference>
<dbReference type="AlphaFoldDB" id="A0A8J6HIQ5"/>
<name>A0A8J6HIQ5_TENMO</name>
<protein>
    <submittedName>
        <fullName evidence="2">Uncharacterized protein</fullName>
    </submittedName>
</protein>
<keyword evidence="3" id="KW-1185">Reference proteome</keyword>
<evidence type="ECO:0000256" key="1">
    <source>
        <dbReference type="SAM" id="MobiDB-lite"/>
    </source>
</evidence>